<dbReference type="InterPro" id="IPR003660">
    <property type="entry name" value="HAMP_dom"/>
</dbReference>
<dbReference type="Gene3D" id="6.10.340.10">
    <property type="match status" value="1"/>
</dbReference>
<dbReference type="Gene3D" id="3.30.565.10">
    <property type="entry name" value="Histidine kinase-like ATPase, C-terminal domain"/>
    <property type="match status" value="1"/>
</dbReference>
<keyword evidence="5" id="KW-0597">Phosphoprotein</keyword>
<dbReference type="SMART" id="SM00388">
    <property type="entry name" value="HisKA"/>
    <property type="match status" value="1"/>
</dbReference>
<dbReference type="GO" id="GO:0005886">
    <property type="term" value="C:plasma membrane"/>
    <property type="evidence" value="ECO:0007669"/>
    <property type="project" value="UniProtKB-SubCell"/>
</dbReference>
<evidence type="ECO:0000256" key="11">
    <source>
        <dbReference type="ARBA" id="ARBA00022989"/>
    </source>
</evidence>
<dbReference type="SUPFAM" id="SSF55874">
    <property type="entry name" value="ATPase domain of HSP90 chaperone/DNA topoisomerase II/histidine kinase"/>
    <property type="match status" value="1"/>
</dbReference>
<dbReference type="PRINTS" id="PR00344">
    <property type="entry name" value="BCTRLSENSOR"/>
</dbReference>
<dbReference type="PROSITE" id="PS50109">
    <property type="entry name" value="HIS_KIN"/>
    <property type="match status" value="1"/>
</dbReference>
<organism evidence="17 18">
    <name type="scientific">Paenibacillus sedimenti</name>
    <dbReference type="NCBI Taxonomy" id="2770274"/>
    <lineage>
        <taxon>Bacteria</taxon>
        <taxon>Bacillati</taxon>
        <taxon>Bacillota</taxon>
        <taxon>Bacilli</taxon>
        <taxon>Bacillales</taxon>
        <taxon>Paenibacillaceae</taxon>
        <taxon>Paenibacillus</taxon>
    </lineage>
</organism>
<keyword evidence="6" id="KW-0808">Transferase</keyword>
<dbReference type="InterPro" id="IPR050428">
    <property type="entry name" value="TCS_sensor_his_kinase"/>
</dbReference>
<dbReference type="SMART" id="SM00304">
    <property type="entry name" value="HAMP"/>
    <property type="match status" value="1"/>
</dbReference>
<dbReference type="GO" id="GO:0000155">
    <property type="term" value="F:phosphorelay sensor kinase activity"/>
    <property type="evidence" value="ECO:0007669"/>
    <property type="project" value="InterPro"/>
</dbReference>
<dbReference type="EC" id="2.7.13.3" evidence="3"/>
<dbReference type="SUPFAM" id="SSF158472">
    <property type="entry name" value="HAMP domain-like"/>
    <property type="match status" value="1"/>
</dbReference>
<evidence type="ECO:0000313" key="17">
    <source>
        <dbReference type="EMBL" id="MBD0382426.1"/>
    </source>
</evidence>
<dbReference type="FunFam" id="1.10.287.130:FF:000001">
    <property type="entry name" value="Two-component sensor histidine kinase"/>
    <property type="match status" value="1"/>
</dbReference>
<dbReference type="PANTHER" id="PTHR45436:SF5">
    <property type="entry name" value="SENSOR HISTIDINE KINASE TRCS"/>
    <property type="match status" value="1"/>
</dbReference>
<evidence type="ECO:0000256" key="13">
    <source>
        <dbReference type="ARBA" id="ARBA00023136"/>
    </source>
</evidence>
<evidence type="ECO:0000256" key="8">
    <source>
        <dbReference type="ARBA" id="ARBA00022741"/>
    </source>
</evidence>
<keyword evidence="11 14" id="KW-1133">Transmembrane helix</keyword>
<evidence type="ECO:0000256" key="7">
    <source>
        <dbReference type="ARBA" id="ARBA00022692"/>
    </source>
</evidence>
<keyword evidence="8" id="KW-0547">Nucleotide-binding</keyword>
<dbReference type="InterPro" id="IPR003594">
    <property type="entry name" value="HATPase_dom"/>
</dbReference>
<evidence type="ECO:0000256" key="9">
    <source>
        <dbReference type="ARBA" id="ARBA00022777"/>
    </source>
</evidence>
<dbReference type="SMART" id="SM00387">
    <property type="entry name" value="HATPase_c"/>
    <property type="match status" value="1"/>
</dbReference>
<keyword evidence="9 17" id="KW-0418">Kinase</keyword>
<dbReference type="CDD" id="cd06225">
    <property type="entry name" value="HAMP"/>
    <property type="match status" value="1"/>
</dbReference>
<dbReference type="SUPFAM" id="SSF47384">
    <property type="entry name" value="Homodimeric domain of signal transducing histidine kinase"/>
    <property type="match status" value="1"/>
</dbReference>
<dbReference type="InterPro" id="IPR036097">
    <property type="entry name" value="HisK_dim/P_sf"/>
</dbReference>
<keyword evidence="13 14" id="KW-0472">Membrane</keyword>
<evidence type="ECO:0000256" key="4">
    <source>
        <dbReference type="ARBA" id="ARBA00022475"/>
    </source>
</evidence>
<dbReference type="InterPro" id="IPR036890">
    <property type="entry name" value="HATPase_C_sf"/>
</dbReference>
<dbReference type="InterPro" id="IPR004358">
    <property type="entry name" value="Sig_transdc_His_kin-like_C"/>
</dbReference>
<dbReference type="AlphaFoldDB" id="A0A926KSN1"/>
<dbReference type="Pfam" id="PF00512">
    <property type="entry name" value="HisKA"/>
    <property type="match status" value="1"/>
</dbReference>
<evidence type="ECO:0000256" key="5">
    <source>
        <dbReference type="ARBA" id="ARBA00022553"/>
    </source>
</evidence>
<comment type="catalytic activity">
    <reaction evidence="1">
        <text>ATP + protein L-histidine = ADP + protein N-phospho-L-histidine.</text>
        <dbReference type="EC" id="2.7.13.3"/>
    </reaction>
</comment>
<evidence type="ECO:0000256" key="6">
    <source>
        <dbReference type="ARBA" id="ARBA00022679"/>
    </source>
</evidence>
<dbReference type="Gene3D" id="1.10.287.130">
    <property type="match status" value="1"/>
</dbReference>
<evidence type="ECO:0000256" key="14">
    <source>
        <dbReference type="SAM" id="Phobius"/>
    </source>
</evidence>
<dbReference type="RefSeq" id="WP_188176209.1">
    <property type="nucleotide sequence ID" value="NZ_JACVVD010000007.1"/>
</dbReference>
<feature type="domain" description="HAMP" evidence="16">
    <location>
        <begin position="176"/>
        <end position="231"/>
    </location>
</feature>
<feature type="transmembrane region" description="Helical" evidence="14">
    <location>
        <begin position="7"/>
        <end position="30"/>
    </location>
</feature>
<dbReference type="FunFam" id="3.30.565.10:FF:000006">
    <property type="entry name" value="Sensor histidine kinase WalK"/>
    <property type="match status" value="1"/>
</dbReference>
<keyword evidence="4" id="KW-1003">Cell membrane</keyword>
<dbReference type="EMBL" id="JACVVD010000007">
    <property type="protein sequence ID" value="MBD0382426.1"/>
    <property type="molecule type" value="Genomic_DNA"/>
</dbReference>
<keyword evidence="12" id="KW-0902">Two-component regulatory system</keyword>
<evidence type="ECO:0000256" key="1">
    <source>
        <dbReference type="ARBA" id="ARBA00000085"/>
    </source>
</evidence>
<dbReference type="Pfam" id="PF00672">
    <property type="entry name" value="HAMP"/>
    <property type="match status" value="1"/>
</dbReference>
<name>A0A926KSN1_9BACL</name>
<dbReference type="Pfam" id="PF02518">
    <property type="entry name" value="HATPase_c"/>
    <property type="match status" value="1"/>
</dbReference>
<proteinExistence type="predicted"/>
<keyword evidence="18" id="KW-1185">Reference proteome</keyword>
<evidence type="ECO:0000256" key="3">
    <source>
        <dbReference type="ARBA" id="ARBA00012438"/>
    </source>
</evidence>
<gene>
    <name evidence="17" type="ORF">ICC18_20105</name>
</gene>
<evidence type="ECO:0000259" key="15">
    <source>
        <dbReference type="PROSITE" id="PS50109"/>
    </source>
</evidence>
<evidence type="ECO:0000256" key="12">
    <source>
        <dbReference type="ARBA" id="ARBA00023012"/>
    </source>
</evidence>
<evidence type="ECO:0000256" key="10">
    <source>
        <dbReference type="ARBA" id="ARBA00022840"/>
    </source>
</evidence>
<sequence length="455" mass="52134">MSLRLKITLWVIAGLMLILFFSFTFVYYMFIRVTTNGEVELLKEKARTLLLRDLPNHPEYWRNHSQLDEFLIPQEMLRYITPDSEVLYQIYSDEKLLRYSPAYINKETITTETARDGIFIFLRVPVFEQGHQVATLEIGRSLKKLGEYSNILISILLLTSAGTLIVALICGYLYTNVIFRPLHQLIGTMQNIEKSGSFRRIELPAKPTNDELTMLGATFNRMIDRLEETFEKQEKFIADASHELRTPLTIIESYASLLRRWAFRDDKLREEALEAIQSETAQLKVLTQNLLALTDTERENCEQSVTFDLLRLAEQTAASLRVTSGRTIEVRVSPEMKELHMSGNPPKIKQLLIILLDNALKYSKHDVIINIEDEDPNLVKLQIIDRGIGIAEKDLPHLFDRFYRADKARNRKLGGVGLGLAIAHNIVMKHQGTIELQSRAGEGTTAIIKLPKTCQ</sequence>
<feature type="transmembrane region" description="Helical" evidence="14">
    <location>
        <begin position="151"/>
        <end position="174"/>
    </location>
</feature>
<dbReference type="CDD" id="cd00082">
    <property type="entry name" value="HisKA"/>
    <property type="match status" value="1"/>
</dbReference>
<dbReference type="GO" id="GO:0005524">
    <property type="term" value="F:ATP binding"/>
    <property type="evidence" value="ECO:0007669"/>
    <property type="project" value="UniProtKB-KW"/>
</dbReference>
<comment type="subcellular location">
    <subcellularLocation>
        <location evidence="2">Cell membrane</location>
        <topology evidence="2">Multi-pass membrane protein</topology>
    </subcellularLocation>
</comment>
<dbReference type="InterPro" id="IPR003661">
    <property type="entry name" value="HisK_dim/P_dom"/>
</dbReference>
<feature type="domain" description="Histidine kinase" evidence="15">
    <location>
        <begin position="239"/>
        <end position="454"/>
    </location>
</feature>
<dbReference type="Proteomes" id="UP000650466">
    <property type="component" value="Unassembled WGS sequence"/>
</dbReference>
<dbReference type="CDD" id="cd00075">
    <property type="entry name" value="HATPase"/>
    <property type="match status" value="1"/>
</dbReference>
<keyword evidence="7 14" id="KW-0812">Transmembrane</keyword>
<evidence type="ECO:0000256" key="2">
    <source>
        <dbReference type="ARBA" id="ARBA00004651"/>
    </source>
</evidence>
<dbReference type="InterPro" id="IPR005467">
    <property type="entry name" value="His_kinase_dom"/>
</dbReference>
<evidence type="ECO:0000259" key="16">
    <source>
        <dbReference type="PROSITE" id="PS50885"/>
    </source>
</evidence>
<dbReference type="PROSITE" id="PS50885">
    <property type="entry name" value="HAMP"/>
    <property type="match status" value="1"/>
</dbReference>
<protein>
    <recommendedName>
        <fullName evidence="3">histidine kinase</fullName>
        <ecNumber evidence="3">2.7.13.3</ecNumber>
    </recommendedName>
</protein>
<accession>A0A926KSN1</accession>
<evidence type="ECO:0000313" key="18">
    <source>
        <dbReference type="Proteomes" id="UP000650466"/>
    </source>
</evidence>
<reference evidence="17" key="1">
    <citation type="submission" date="2020-09" db="EMBL/GenBank/DDBJ databases">
        <title>Draft Genome Sequence of Paenibacillus sp. WST5.</title>
        <authorList>
            <person name="Bao Z."/>
        </authorList>
    </citation>
    <scope>NUCLEOTIDE SEQUENCE</scope>
    <source>
        <strain evidence="17">WST5</strain>
    </source>
</reference>
<keyword evidence="10" id="KW-0067">ATP-binding</keyword>
<comment type="caution">
    <text evidence="17">The sequence shown here is derived from an EMBL/GenBank/DDBJ whole genome shotgun (WGS) entry which is preliminary data.</text>
</comment>
<dbReference type="PANTHER" id="PTHR45436">
    <property type="entry name" value="SENSOR HISTIDINE KINASE YKOH"/>
    <property type="match status" value="1"/>
</dbReference>